<evidence type="ECO:0000256" key="1">
    <source>
        <dbReference type="SAM" id="Phobius"/>
    </source>
</evidence>
<keyword evidence="1" id="KW-0812">Transmembrane</keyword>
<feature type="transmembrane region" description="Helical" evidence="1">
    <location>
        <begin position="42"/>
        <end position="68"/>
    </location>
</feature>
<name>A0A7S3P3G1_9STRA</name>
<dbReference type="AlphaFoldDB" id="A0A7S3P3G1"/>
<dbReference type="EMBL" id="HBIM01000638">
    <property type="protein sequence ID" value="CAE0402257.1"/>
    <property type="molecule type" value="Transcribed_RNA"/>
</dbReference>
<keyword evidence="1" id="KW-1133">Transmembrane helix</keyword>
<reference evidence="2" key="1">
    <citation type="submission" date="2021-01" db="EMBL/GenBank/DDBJ databases">
        <authorList>
            <person name="Corre E."/>
            <person name="Pelletier E."/>
            <person name="Niang G."/>
            <person name="Scheremetjew M."/>
            <person name="Finn R."/>
            <person name="Kale V."/>
            <person name="Holt S."/>
            <person name="Cochrane G."/>
            <person name="Meng A."/>
            <person name="Brown T."/>
            <person name="Cohen L."/>
        </authorList>
    </citation>
    <scope>NUCLEOTIDE SEQUENCE</scope>
    <source>
        <strain evidence="2">CCMP127</strain>
    </source>
</reference>
<organism evidence="2">
    <name type="scientific">Amphora coffeiformis</name>
    <dbReference type="NCBI Taxonomy" id="265554"/>
    <lineage>
        <taxon>Eukaryota</taxon>
        <taxon>Sar</taxon>
        <taxon>Stramenopiles</taxon>
        <taxon>Ochrophyta</taxon>
        <taxon>Bacillariophyta</taxon>
        <taxon>Bacillariophyceae</taxon>
        <taxon>Bacillariophycidae</taxon>
        <taxon>Thalassiophysales</taxon>
        <taxon>Catenulaceae</taxon>
        <taxon>Amphora</taxon>
    </lineage>
</organism>
<accession>A0A7S3P3G1</accession>
<protein>
    <submittedName>
        <fullName evidence="2">Uncharacterized protein</fullName>
    </submittedName>
</protein>
<proteinExistence type="predicted"/>
<evidence type="ECO:0000313" key="2">
    <source>
        <dbReference type="EMBL" id="CAE0402257.1"/>
    </source>
</evidence>
<gene>
    <name evidence="2" type="ORF">ACOF00016_LOCUS551</name>
</gene>
<keyword evidence="1" id="KW-0472">Membrane</keyword>
<sequence>MNDKYPVKSYDSVEYGLLVPEVNVVPERKLLTKKRRISWPKCLCMTFLVILATFFLITAAIATCTYMWTKHQVQRFTTETPVHYPIHSLPEAELDIVKDRAKLFYDTIKAGETPEMDLEISEEEINAFIAHSDFLRGNAYVQLEDNKFHADMSLPAKGLPGGKGRFFVASGALSFAEAVTDKTLVTTELETLYKIEGLDYPKLLLGEFLAYVSSDGKNTLNLQSGQFYNWVAPDDYIQKKENLLDHMCDDEDYDNDKDCQELSIVLDGIEGVSITDKNIVFRARRDGGHRRLGSMDWNVAGDKEQTTRLGGYARRILKKVLF</sequence>